<dbReference type="EMBL" id="KN822154">
    <property type="protein sequence ID" value="KIM54481.1"/>
    <property type="molecule type" value="Genomic_DNA"/>
</dbReference>
<keyword evidence="1 4" id="KW-0479">Metal-binding</keyword>
<proteinExistence type="predicted"/>
<feature type="zinc finger region" description="C3H1-type" evidence="4">
    <location>
        <begin position="38"/>
        <end position="65"/>
    </location>
</feature>
<dbReference type="Pfam" id="PF00642">
    <property type="entry name" value="zf-CCCH"/>
    <property type="match status" value="1"/>
</dbReference>
<sequence>MGCVAEVSSAMPVTPMVLARSVNQDVPSRNRRSDPVRKHNAVACHFFQAGYCRRGHSCPFSHSRQCNELTHKNKSQLPIIHDNGFPPEQPPPYYPSTAQLLPFYLWSPPSCTAPVPSCPHDSPHLGTIGVDYALRDNRRDSEVSSVHTSIFDRDVRSALEAMNLNNPSGSPVLSNPIASYRPGLAAVPYRDPASVPGALSPDWISRLAANNADWYGGGCGLSPSFLAQSYVASSYLDDLKRKPFSYRSASPSPSGTILGLPFFHF</sequence>
<protein>
    <recommendedName>
        <fullName evidence="5">C3H1-type domain-containing protein</fullName>
    </recommendedName>
</protein>
<feature type="domain" description="C3H1-type" evidence="5">
    <location>
        <begin position="38"/>
        <end position="65"/>
    </location>
</feature>
<dbReference type="OrthoDB" id="250836at2759"/>
<evidence type="ECO:0000313" key="6">
    <source>
        <dbReference type="EMBL" id="KIM54481.1"/>
    </source>
</evidence>
<evidence type="ECO:0000313" key="7">
    <source>
        <dbReference type="Proteomes" id="UP000053989"/>
    </source>
</evidence>
<dbReference type="SUPFAM" id="SSF90229">
    <property type="entry name" value="CCCH zinc finger"/>
    <property type="match status" value="1"/>
</dbReference>
<dbReference type="PROSITE" id="PS50103">
    <property type="entry name" value="ZF_C3H1"/>
    <property type="match status" value="1"/>
</dbReference>
<reference evidence="7" key="2">
    <citation type="submission" date="2015-01" db="EMBL/GenBank/DDBJ databases">
        <title>Evolutionary Origins and Diversification of the Mycorrhizal Mutualists.</title>
        <authorList>
            <consortium name="DOE Joint Genome Institute"/>
            <consortium name="Mycorrhizal Genomics Consortium"/>
            <person name="Kohler A."/>
            <person name="Kuo A."/>
            <person name="Nagy L.G."/>
            <person name="Floudas D."/>
            <person name="Copeland A."/>
            <person name="Barry K.W."/>
            <person name="Cichocki N."/>
            <person name="Veneault-Fourrey C."/>
            <person name="LaButti K."/>
            <person name="Lindquist E.A."/>
            <person name="Lipzen A."/>
            <person name="Lundell T."/>
            <person name="Morin E."/>
            <person name="Murat C."/>
            <person name="Riley R."/>
            <person name="Ohm R."/>
            <person name="Sun H."/>
            <person name="Tunlid A."/>
            <person name="Henrissat B."/>
            <person name="Grigoriev I.V."/>
            <person name="Hibbett D.S."/>
            <person name="Martin F."/>
        </authorList>
    </citation>
    <scope>NUCLEOTIDE SEQUENCE [LARGE SCALE GENOMIC DNA]</scope>
    <source>
        <strain evidence="7">Foug A</strain>
    </source>
</reference>
<dbReference type="GO" id="GO:0008270">
    <property type="term" value="F:zinc ion binding"/>
    <property type="evidence" value="ECO:0007669"/>
    <property type="project" value="UniProtKB-KW"/>
</dbReference>
<evidence type="ECO:0000256" key="4">
    <source>
        <dbReference type="PROSITE-ProRule" id="PRU00723"/>
    </source>
</evidence>
<evidence type="ECO:0000256" key="1">
    <source>
        <dbReference type="ARBA" id="ARBA00022723"/>
    </source>
</evidence>
<dbReference type="Gene3D" id="4.10.1000.10">
    <property type="entry name" value="Zinc finger, CCCH-type"/>
    <property type="match status" value="1"/>
</dbReference>
<dbReference type="AlphaFoldDB" id="A0A0C3DEG7"/>
<organism evidence="6 7">
    <name type="scientific">Scleroderma citrinum Foug A</name>
    <dbReference type="NCBI Taxonomy" id="1036808"/>
    <lineage>
        <taxon>Eukaryota</taxon>
        <taxon>Fungi</taxon>
        <taxon>Dikarya</taxon>
        <taxon>Basidiomycota</taxon>
        <taxon>Agaricomycotina</taxon>
        <taxon>Agaricomycetes</taxon>
        <taxon>Agaricomycetidae</taxon>
        <taxon>Boletales</taxon>
        <taxon>Sclerodermatineae</taxon>
        <taxon>Sclerodermataceae</taxon>
        <taxon>Scleroderma</taxon>
    </lineage>
</organism>
<dbReference type="InParanoid" id="A0A0C3DEG7"/>
<name>A0A0C3DEG7_9AGAM</name>
<keyword evidence="3 4" id="KW-0862">Zinc</keyword>
<dbReference type="InterPro" id="IPR000571">
    <property type="entry name" value="Znf_CCCH"/>
</dbReference>
<gene>
    <name evidence="6" type="ORF">SCLCIDRAFT_377541</name>
</gene>
<evidence type="ECO:0000256" key="3">
    <source>
        <dbReference type="ARBA" id="ARBA00022833"/>
    </source>
</evidence>
<dbReference type="InterPro" id="IPR036855">
    <property type="entry name" value="Znf_CCCH_sf"/>
</dbReference>
<dbReference type="SMART" id="SM00356">
    <property type="entry name" value="ZnF_C3H1"/>
    <property type="match status" value="1"/>
</dbReference>
<reference evidence="6 7" key="1">
    <citation type="submission" date="2014-04" db="EMBL/GenBank/DDBJ databases">
        <authorList>
            <consortium name="DOE Joint Genome Institute"/>
            <person name="Kuo A."/>
            <person name="Kohler A."/>
            <person name="Nagy L.G."/>
            <person name="Floudas D."/>
            <person name="Copeland A."/>
            <person name="Barry K.W."/>
            <person name="Cichocki N."/>
            <person name="Veneault-Fourrey C."/>
            <person name="LaButti K."/>
            <person name="Lindquist E.A."/>
            <person name="Lipzen A."/>
            <person name="Lundell T."/>
            <person name="Morin E."/>
            <person name="Murat C."/>
            <person name="Sun H."/>
            <person name="Tunlid A."/>
            <person name="Henrissat B."/>
            <person name="Grigoriev I.V."/>
            <person name="Hibbett D.S."/>
            <person name="Martin F."/>
            <person name="Nordberg H.P."/>
            <person name="Cantor M.N."/>
            <person name="Hua S.X."/>
        </authorList>
    </citation>
    <scope>NUCLEOTIDE SEQUENCE [LARGE SCALE GENOMIC DNA]</scope>
    <source>
        <strain evidence="6 7">Foug A</strain>
    </source>
</reference>
<dbReference type="HOGENOM" id="CLU_1050358_0_0_1"/>
<evidence type="ECO:0000259" key="5">
    <source>
        <dbReference type="PROSITE" id="PS50103"/>
    </source>
</evidence>
<accession>A0A0C3DEG7</accession>
<keyword evidence="2 4" id="KW-0863">Zinc-finger</keyword>
<evidence type="ECO:0000256" key="2">
    <source>
        <dbReference type="ARBA" id="ARBA00022771"/>
    </source>
</evidence>
<dbReference type="Proteomes" id="UP000053989">
    <property type="component" value="Unassembled WGS sequence"/>
</dbReference>
<keyword evidence="7" id="KW-1185">Reference proteome</keyword>